<dbReference type="PROSITE" id="PS50883">
    <property type="entry name" value="EAL"/>
    <property type="match status" value="1"/>
</dbReference>
<dbReference type="SUPFAM" id="SSF52172">
    <property type="entry name" value="CheY-like"/>
    <property type="match status" value="1"/>
</dbReference>
<evidence type="ECO:0000256" key="7">
    <source>
        <dbReference type="ARBA" id="ARBA00022741"/>
    </source>
</evidence>
<evidence type="ECO:0000259" key="17">
    <source>
        <dbReference type="PROSITE" id="PS50887"/>
    </source>
</evidence>
<keyword evidence="4" id="KW-0808">Transferase</keyword>
<dbReference type="PANTHER" id="PTHR44757">
    <property type="entry name" value="DIGUANYLATE CYCLASE DGCP"/>
    <property type="match status" value="1"/>
</dbReference>
<dbReference type="Proteomes" id="UP000198284">
    <property type="component" value="Unassembled WGS sequence"/>
</dbReference>
<evidence type="ECO:0000256" key="3">
    <source>
        <dbReference type="ARBA" id="ARBA00022519"/>
    </source>
</evidence>
<keyword evidence="10" id="KW-0472">Membrane</keyword>
<dbReference type="SMART" id="SM00091">
    <property type="entry name" value="PAS"/>
    <property type="match status" value="1"/>
</dbReference>
<keyword evidence="2" id="KW-1003">Cell membrane</keyword>
<dbReference type="InterPro" id="IPR035965">
    <property type="entry name" value="PAS-like_dom_sf"/>
</dbReference>
<dbReference type="Pfam" id="PF00563">
    <property type="entry name" value="EAL"/>
    <property type="match status" value="1"/>
</dbReference>
<reference evidence="18 19" key="1">
    <citation type="submission" date="2017-06" db="EMBL/GenBank/DDBJ databases">
        <authorList>
            <person name="Kim H.J."/>
            <person name="Triplett B.A."/>
        </authorList>
    </citation>
    <scope>NUCLEOTIDE SEQUENCE [LARGE SCALE GENOMIC DNA]</scope>
    <source>
        <strain evidence="18 19">U15</strain>
    </source>
</reference>
<keyword evidence="3" id="KW-0997">Cell inner membrane</keyword>
<dbReference type="PROSITE" id="PS50110">
    <property type="entry name" value="RESPONSE_REGULATORY"/>
    <property type="match status" value="1"/>
</dbReference>
<dbReference type="InterPro" id="IPR043128">
    <property type="entry name" value="Rev_trsase/Diguanyl_cyclase"/>
</dbReference>
<name>A0A239KS48_9BURK</name>
<dbReference type="FunFam" id="2.10.70.100:FF:000001">
    <property type="entry name" value="Sensory transduction histidine kinase"/>
    <property type="match status" value="1"/>
</dbReference>
<sequence length="1049" mass="116289">MATILIVDEHVLSRRYLSALLAHGGHRVLEADNAQAAFAAIMDGQPDLVITEAHWSAMKIDDFVDELRSRRGDNNLPVMFYTSAQGRDSAGQAAARCGVQWILPKPVEPETVLQAVRQALMCELATACGESHIEQEQLDPHRGDIDEAPLKHATRRATGELIETLSRLQCVSLRLASLIELCIELASERDAKRMLQLGCRLVQDICGAGSAVIGIADDDGALRQQVARGLDHAAADTLAHGGLLERAMRYEPAPDAPVTMIAVPMETRGRLHGWLCLGDKLGGPGFSEIDARSAAAVAAQLAVVYENLVLQREIRHQHRQLSNEVNERRQAQEALRRTLRARTVMAACTHAMVHAHDEADLVRRVCEAMVAEGGYGMAWIGYADQASGDIRRVASAGTHAAAEGEIPPMLTSWLVTHVGRDGPTPHGGPDHDLAIFLPLRDGVSSFGMLAIYEAECDSFDAEQIGVLQEIAHDIAFGIGSMRAREAHEQADRELRATQEKLSGILGSIDNVVWSMNANGFIYLNAVVEDIYGLPPEAFYRNKKLWLEVVHQDDREAVRLAHSRLQKEQSITVEYRIVRPDGGLRWIEERARPVRDETGKIVRCDGIAIDVSARKEYEARIEYLADHDSLTSLANRNLLADRINQAIAHARRSRSMVAVLFIDLDRFKSVNDSFGHSVGDALLVTASERLKRSVRDGDTVARQGGDEFILLLTDIRKPDDVVAVASKIFREFSEPFLIGPHELYVTVSVGATLFPDDAGDIHALLRNADIAMYRAKEEQGNAFQFYSRDMSVRAMERAELESALRRALERKEFELFYQPKVEASTRRIIGAEALIRWNHPEMGMVPPTRFIPMAEEIGLIVPIGDWVLNTACEQNRAWQDEGLPPISVSVNLSARQFNQDDLVESVAGTLDRVGLASRHLELELTESIVMNSAEVFVSKLQELESLGVRLSIDDFGTGYSSLSYLKRFPLHHLKIDQSFVRDIATDADDAAITSTVIELGHSLNLKVIAEGVETEEQVAFLRDHHCDEMQGYFFSKPLPAHEFADLLRCH</sequence>
<dbReference type="Gene3D" id="3.20.20.450">
    <property type="entry name" value="EAL domain"/>
    <property type="match status" value="1"/>
</dbReference>
<feature type="domain" description="EAL" evidence="16">
    <location>
        <begin position="796"/>
        <end position="1049"/>
    </location>
</feature>
<evidence type="ECO:0000256" key="4">
    <source>
        <dbReference type="ARBA" id="ARBA00022679"/>
    </source>
</evidence>
<dbReference type="SMART" id="SM00267">
    <property type="entry name" value="GGDEF"/>
    <property type="match status" value="1"/>
</dbReference>
<dbReference type="GO" id="GO:0005886">
    <property type="term" value="C:plasma membrane"/>
    <property type="evidence" value="ECO:0007669"/>
    <property type="project" value="UniProtKB-SubCell"/>
</dbReference>
<feature type="domain" description="Response regulatory" evidence="13">
    <location>
        <begin position="3"/>
        <end position="120"/>
    </location>
</feature>
<dbReference type="InterPro" id="IPR001633">
    <property type="entry name" value="EAL_dom"/>
</dbReference>
<dbReference type="CDD" id="cd00130">
    <property type="entry name" value="PAS"/>
    <property type="match status" value="1"/>
</dbReference>
<dbReference type="PANTHER" id="PTHR44757:SF2">
    <property type="entry name" value="BIOFILM ARCHITECTURE MAINTENANCE PROTEIN MBAA"/>
    <property type="match status" value="1"/>
</dbReference>
<keyword evidence="8" id="KW-0418">Kinase</keyword>
<gene>
    <name evidence="18" type="ORF">SAMN06265795_11739</name>
</gene>
<evidence type="ECO:0000259" key="14">
    <source>
        <dbReference type="PROSITE" id="PS50112"/>
    </source>
</evidence>
<dbReference type="PROSITE" id="PS50887">
    <property type="entry name" value="GGDEF"/>
    <property type="match status" value="1"/>
</dbReference>
<protein>
    <submittedName>
        <fullName evidence="18">PAS domain S-box-containing protein/diguanylate cyclase (GGDEF) domain-containing protein</fullName>
    </submittedName>
</protein>
<organism evidence="18 19">
    <name type="scientific">Noviherbaspirillum humi</name>
    <dbReference type="NCBI Taxonomy" id="1688639"/>
    <lineage>
        <taxon>Bacteria</taxon>
        <taxon>Pseudomonadati</taxon>
        <taxon>Pseudomonadota</taxon>
        <taxon>Betaproteobacteria</taxon>
        <taxon>Burkholderiales</taxon>
        <taxon>Oxalobacteraceae</taxon>
        <taxon>Noviherbaspirillum</taxon>
    </lineage>
</organism>
<dbReference type="InterPro" id="IPR000014">
    <property type="entry name" value="PAS"/>
</dbReference>
<evidence type="ECO:0000256" key="8">
    <source>
        <dbReference type="ARBA" id="ARBA00022777"/>
    </source>
</evidence>
<dbReference type="Gene3D" id="3.40.50.2300">
    <property type="match status" value="1"/>
</dbReference>
<evidence type="ECO:0000256" key="11">
    <source>
        <dbReference type="ARBA" id="ARBA00051114"/>
    </source>
</evidence>
<dbReference type="Gene3D" id="3.30.450.40">
    <property type="match status" value="2"/>
</dbReference>
<dbReference type="GO" id="GO:0000160">
    <property type="term" value="P:phosphorelay signal transduction system"/>
    <property type="evidence" value="ECO:0007669"/>
    <property type="project" value="InterPro"/>
</dbReference>
<evidence type="ECO:0000259" key="15">
    <source>
        <dbReference type="PROSITE" id="PS50113"/>
    </source>
</evidence>
<dbReference type="AlphaFoldDB" id="A0A239KS48"/>
<evidence type="ECO:0000259" key="16">
    <source>
        <dbReference type="PROSITE" id="PS50883"/>
    </source>
</evidence>
<dbReference type="CDD" id="cd01949">
    <property type="entry name" value="GGDEF"/>
    <property type="match status" value="1"/>
</dbReference>
<dbReference type="FunFam" id="3.30.70.270:FF:000001">
    <property type="entry name" value="Diguanylate cyclase domain protein"/>
    <property type="match status" value="1"/>
</dbReference>
<evidence type="ECO:0000256" key="9">
    <source>
        <dbReference type="ARBA" id="ARBA00022989"/>
    </source>
</evidence>
<dbReference type="InterPro" id="IPR001789">
    <property type="entry name" value="Sig_transdc_resp-reg_receiver"/>
</dbReference>
<dbReference type="InterPro" id="IPR000160">
    <property type="entry name" value="GGDEF_dom"/>
</dbReference>
<dbReference type="Pfam" id="PF00990">
    <property type="entry name" value="GGDEF"/>
    <property type="match status" value="1"/>
</dbReference>
<dbReference type="SMART" id="SM00065">
    <property type="entry name" value="GAF"/>
    <property type="match status" value="1"/>
</dbReference>
<dbReference type="SUPFAM" id="SSF55781">
    <property type="entry name" value="GAF domain-like"/>
    <property type="match status" value="2"/>
</dbReference>
<dbReference type="SUPFAM" id="SSF55785">
    <property type="entry name" value="PYP-like sensor domain (PAS domain)"/>
    <property type="match status" value="1"/>
</dbReference>
<evidence type="ECO:0000256" key="6">
    <source>
        <dbReference type="ARBA" id="ARBA00022737"/>
    </source>
</evidence>
<dbReference type="SUPFAM" id="SSF141868">
    <property type="entry name" value="EAL domain-like"/>
    <property type="match status" value="1"/>
</dbReference>
<dbReference type="Gene3D" id="3.30.450.20">
    <property type="entry name" value="PAS domain"/>
    <property type="match status" value="1"/>
</dbReference>
<dbReference type="Pfam" id="PF08447">
    <property type="entry name" value="PAS_3"/>
    <property type="match status" value="1"/>
</dbReference>
<comment type="subcellular location">
    <subcellularLocation>
        <location evidence="1">Cell inner membrane</location>
        <topology evidence="1">Multi-pass membrane protein</topology>
    </subcellularLocation>
</comment>
<dbReference type="SMART" id="SM00086">
    <property type="entry name" value="PAC"/>
    <property type="match status" value="1"/>
</dbReference>
<dbReference type="InterPro" id="IPR029016">
    <property type="entry name" value="GAF-like_dom_sf"/>
</dbReference>
<dbReference type="InterPro" id="IPR013655">
    <property type="entry name" value="PAS_fold_3"/>
</dbReference>
<comment type="catalytic activity">
    <reaction evidence="11">
        <text>3',3'-c-di-GMP + H2O = 5'-phosphoguanylyl(3'-&gt;5')guanosine + H(+)</text>
        <dbReference type="Rhea" id="RHEA:24902"/>
        <dbReference type="ChEBI" id="CHEBI:15377"/>
        <dbReference type="ChEBI" id="CHEBI:15378"/>
        <dbReference type="ChEBI" id="CHEBI:58754"/>
        <dbReference type="ChEBI" id="CHEBI:58805"/>
        <dbReference type="EC" id="3.1.4.52"/>
    </reaction>
    <physiologicalReaction direction="left-to-right" evidence="11">
        <dbReference type="Rhea" id="RHEA:24903"/>
    </physiologicalReaction>
</comment>
<dbReference type="InterPro" id="IPR011006">
    <property type="entry name" value="CheY-like_superfamily"/>
</dbReference>
<keyword evidence="19" id="KW-1185">Reference proteome</keyword>
<dbReference type="Pfam" id="PF00072">
    <property type="entry name" value="Response_reg"/>
    <property type="match status" value="1"/>
</dbReference>
<keyword evidence="7" id="KW-0547">Nucleotide-binding</keyword>
<feature type="domain" description="PAC" evidence="15">
    <location>
        <begin position="570"/>
        <end position="622"/>
    </location>
</feature>
<evidence type="ECO:0000256" key="12">
    <source>
        <dbReference type="PROSITE-ProRule" id="PRU00169"/>
    </source>
</evidence>
<dbReference type="SUPFAM" id="SSF55073">
    <property type="entry name" value="Nucleotide cyclase"/>
    <property type="match status" value="1"/>
</dbReference>
<dbReference type="CDD" id="cd01948">
    <property type="entry name" value="EAL"/>
    <property type="match status" value="1"/>
</dbReference>
<dbReference type="CDD" id="cd00156">
    <property type="entry name" value="REC"/>
    <property type="match status" value="1"/>
</dbReference>
<evidence type="ECO:0000256" key="5">
    <source>
        <dbReference type="ARBA" id="ARBA00022692"/>
    </source>
</evidence>
<evidence type="ECO:0000256" key="10">
    <source>
        <dbReference type="ARBA" id="ARBA00023136"/>
    </source>
</evidence>
<dbReference type="RefSeq" id="WP_089401036.1">
    <property type="nucleotide sequence ID" value="NZ_FZOT01000017.1"/>
</dbReference>
<dbReference type="SMART" id="SM00448">
    <property type="entry name" value="REC"/>
    <property type="match status" value="1"/>
</dbReference>
<keyword evidence="9" id="KW-1133">Transmembrane helix</keyword>
<evidence type="ECO:0000313" key="18">
    <source>
        <dbReference type="EMBL" id="SNT20885.1"/>
    </source>
</evidence>
<dbReference type="EMBL" id="FZOT01000017">
    <property type="protein sequence ID" value="SNT20885.1"/>
    <property type="molecule type" value="Genomic_DNA"/>
</dbReference>
<dbReference type="GO" id="GO:0071111">
    <property type="term" value="F:cyclic-guanylate-specific phosphodiesterase activity"/>
    <property type="evidence" value="ECO:0007669"/>
    <property type="project" value="UniProtKB-EC"/>
</dbReference>
<feature type="domain" description="PAS" evidence="14">
    <location>
        <begin position="497"/>
        <end position="568"/>
    </location>
</feature>
<evidence type="ECO:0000256" key="2">
    <source>
        <dbReference type="ARBA" id="ARBA00022475"/>
    </source>
</evidence>
<accession>A0A239KS48</accession>
<dbReference type="SMART" id="SM00052">
    <property type="entry name" value="EAL"/>
    <property type="match status" value="1"/>
</dbReference>
<dbReference type="GO" id="GO:0016301">
    <property type="term" value="F:kinase activity"/>
    <property type="evidence" value="ECO:0007669"/>
    <property type="project" value="UniProtKB-KW"/>
</dbReference>
<dbReference type="InterPro" id="IPR003018">
    <property type="entry name" value="GAF"/>
</dbReference>
<dbReference type="InterPro" id="IPR001610">
    <property type="entry name" value="PAC"/>
</dbReference>
<dbReference type="FunFam" id="3.20.20.450:FF:000001">
    <property type="entry name" value="Cyclic di-GMP phosphodiesterase yahA"/>
    <property type="match status" value="1"/>
</dbReference>
<dbReference type="Gene3D" id="3.30.70.270">
    <property type="match status" value="1"/>
</dbReference>
<evidence type="ECO:0000313" key="19">
    <source>
        <dbReference type="Proteomes" id="UP000198284"/>
    </source>
</evidence>
<dbReference type="GO" id="GO:0000166">
    <property type="term" value="F:nucleotide binding"/>
    <property type="evidence" value="ECO:0007669"/>
    <property type="project" value="UniProtKB-KW"/>
</dbReference>
<dbReference type="PROSITE" id="PS50113">
    <property type="entry name" value="PAC"/>
    <property type="match status" value="1"/>
</dbReference>
<dbReference type="Pfam" id="PF13185">
    <property type="entry name" value="GAF_2"/>
    <property type="match status" value="1"/>
</dbReference>
<feature type="domain" description="GGDEF" evidence="17">
    <location>
        <begin position="654"/>
        <end position="787"/>
    </location>
</feature>
<dbReference type="InterPro" id="IPR052155">
    <property type="entry name" value="Biofilm_reg_signaling"/>
</dbReference>
<evidence type="ECO:0000259" key="13">
    <source>
        <dbReference type="PROSITE" id="PS50110"/>
    </source>
</evidence>
<dbReference type="GO" id="GO:0071732">
    <property type="term" value="P:cellular response to nitric oxide"/>
    <property type="evidence" value="ECO:0007669"/>
    <property type="project" value="UniProtKB-ARBA"/>
</dbReference>
<keyword evidence="6" id="KW-0677">Repeat</keyword>
<comment type="caution">
    <text evidence="12">Lacks conserved residue(s) required for the propagation of feature annotation.</text>
</comment>
<dbReference type="InterPro" id="IPR029787">
    <property type="entry name" value="Nucleotide_cyclase"/>
</dbReference>
<dbReference type="InterPro" id="IPR000700">
    <property type="entry name" value="PAS-assoc_C"/>
</dbReference>
<dbReference type="NCBIfam" id="TIGR00254">
    <property type="entry name" value="GGDEF"/>
    <property type="match status" value="1"/>
</dbReference>
<proteinExistence type="predicted"/>
<evidence type="ECO:0000256" key="1">
    <source>
        <dbReference type="ARBA" id="ARBA00004429"/>
    </source>
</evidence>
<keyword evidence="5" id="KW-0812">Transmembrane</keyword>
<dbReference type="InterPro" id="IPR035919">
    <property type="entry name" value="EAL_sf"/>
</dbReference>
<dbReference type="OrthoDB" id="9813903at2"/>
<dbReference type="PROSITE" id="PS50112">
    <property type="entry name" value="PAS"/>
    <property type="match status" value="1"/>
</dbReference>
<dbReference type="NCBIfam" id="TIGR00229">
    <property type="entry name" value="sensory_box"/>
    <property type="match status" value="1"/>
</dbReference>